<keyword evidence="4" id="KW-1185">Reference proteome</keyword>
<sequence length="145" mass="15445">MRSMTLPAALAAACLGLATPALAQGSPGGSTTPTSVSTTADLAAICLPGDQDPRRLEAIAYCQGYMTAAGQYHTMLHRPGGRRRPLYCLPSPPPSVADSAIAFARWARQNPQHNQEPALDGLFRWAQTTYPCPQEAAPSRPRTSR</sequence>
<gene>
    <name evidence="3" type="ORF">JYK14_26425</name>
</gene>
<feature type="chain" id="PRO_5045484319" description="Rap1a immunity protein domain-containing protein" evidence="1">
    <location>
        <begin position="24"/>
        <end position="145"/>
    </location>
</feature>
<feature type="domain" description="Rap1a immunity protein" evidence="2">
    <location>
        <begin position="38"/>
        <end position="132"/>
    </location>
</feature>
<dbReference type="Proteomes" id="UP001523392">
    <property type="component" value="Unassembled WGS sequence"/>
</dbReference>
<proteinExistence type="predicted"/>
<name>A0ABT1DCM0_9PROT</name>
<evidence type="ECO:0000259" key="2">
    <source>
        <dbReference type="Pfam" id="PF18602"/>
    </source>
</evidence>
<dbReference type="Pfam" id="PF18602">
    <property type="entry name" value="Rap1a"/>
    <property type="match status" value="1"/>
</dbReference>
<keyword evidence="1" id="KW-0732">Signal</keyword>
<dbReference type="InterPro" id="IPR041238">
    <property type="entry name" value="Rap1a"/>
</dbReference>
<comment type="caution">
    <text evidence="3">The sequence shown here is derived from an EMBL/GenBank/DDBJ whole genome shotgun (WGS) entry which is preliminary data.</text>
</comment>
<organism evidence="3 4">
    <name type="scientific">Siccirubricoccus soli</name>
    <dbReference type="NCBI Taxonomy" id="2899147"/>
    <lineage>
        <taxon>Bacteria</taxon>
        <taxon>Pseudomonadati</taxon>
        <taxon>Pseudomonadota</taxon>
        <taxon>Alphaproteobacteria</taxon>
        <taxon>Acetobacterales</taxon>
        <taxon>Roseomonadaceae</taxon>
        <taxon>Siccirubricoccus</taxon>
    </lineage>
</organism>
<feature type="signal peptide" evidence="1">
    <location>
        <begin position="1"/>
        <end position="23"/>
    </location>
</feature>
<evidence type="ECO:0000256" key="1">
    <source>
        <dbReference type="SAM" id="SignalP"/>
    </source>
</evidence>
<evidence type="ECO:0000313" key="3">
    <source>
        <dbReference type="EMBL" id="MCO6419677.1"/>
    </source>
</evidence>
<dbReference type="EMBL" id="JAFIRR010000216">
    <property type="protein sequence ID" value="MCO6419677.1"/>
    <property type="molecule type" value="Genomic_DNA"/>
</dbReference>
<accession>A0ABT1DCM0</accession>
<protein>
    <recommendedName>
        <fullName evidence="2">Rap1a immunity protein domain-containing protein</fullName>
    </recommendedName>
</protein>
<evidence type="ECO:0000313" key="4">
    <source>
        <dbReference type="Proteomes" id="UP001523392"/>
    </source>
</evidence>
<reference evidence="3 4" key="1">
    <citation type="submission" date="2021-12" db="EMBL/GenBank/DDBJ databases">
        <title>Siccirubricoccus leaddurans sp. nov., a high concentration Zn2+ tolerance bacterium.</title>
        <authorList>
            <person name="Cao Y."/>
        </authorList>
    </citation>
    <scope>NUCLEOTIDE SEQUENCE [LARGE SCALE GENOMIC DNA]</scope>
    <source>
        <strain evidence="3 4">KC 17139</strain>
    </source>
</reference>
<dbReference type="RefSeq" id="WP_252956361.1">
    <property type="nucleotide sequence ID" value="NZ_JAFIRR010000216.1"/>
</dbReference>